<comment type="caution">
    <text evidence="3">The sequence shown here is derived from an EMBL/GenBank/DDBJ whole genome shotgun (WGS) entry which is preliminary data.</text>
</comment>
<feature type="compositionally biased region" description="Low complexity" evidence="2">
    <location>
        <begin position="41"/>
        <end position="55"/>
    </location>
</feature>
<keyword evidence="4" id="KW-1185">Reference proteome</keyword>
<proteinExistence type="predicted"/>
<dbReference type="OrthoDB" id="10662597at2759"/>
<evidence type="ECO:0000256" key="2">
    <source>
        <dbReference type="SAM" id="MobiDB-lite"/>
    </source>
</evidence>
<evidence type="ECO:0000256" key="1">
    <source>
        <dbReference type="SAM" id="Coils"/>
    </source>
</evidence>
<feature type="region of interest" description="Disordered" evidence="2">
    <location>
        <begin position="26"/>
        <end position="63"/>
    </location>
</feature>
<dbReference type="Proteomes" id="UP000192257">
    <property type="component" value="Unassembled WGS sequence"/>
</dbReference>
<dbReference type="EMBL" id="NBCO01000008">
    <property type="protein sequence ID" value="ORC90559.1"/>
    <property type="molecule type" value="Genomic_DNA"/>
</dbReference>
<accession>A0A1X0P217</accession>
<gene>
    <name evidence="3" type="ORF">TM35_000083570</name>
</gene>
<evidence type="ECO:0000313" key="3">
    <source>
        <dbReference type="EMBL" id="ORC90559.1"/>
    </source>
</evidence>
<keyword evidence="1" id="KW-0175">Coiled coil</keyword>
<organism evidence="3 4">
    <name type="scientific">Trypanosoma theileri</name>
    <dbReference type="NCBI Taxonomy" id="67003"/>
    <lineage>
        <taxon>Eukaryota</taxon>
        <taxon>Discoba</taxon>
        <taxon>Euglenozoa</taxon>
        <taxon>Kinetoplastea</taxon>
        <taxon>Metakinetoplastina</taxon>
        <taxon>Trypanosomatida</taxon>
        <taxon>Trypanosomatidae</taxon>
        <taxon>Trypanosoma</taxon>
    </lineage>
</organism>
<reference evidence="3 4" key="1">
    <citation type="submission" date="2017-03" db="EMBL/GenBank/DDBJ databases">
        <title>An alternative strategy for trypanosome survival in the mammalian bloodstream revealed through genome and transcriptome analysis of the ubiquitous bovine parasite Trypanosoma (Megatrypanum) theileri.</title>
        <authorList>
            <person name="Kelly S."/>
            <person name="Ivens A."/>
            <person name="Mott A."/>
            <person name="O'Neill E."/>
            <person name="Emms D."/>
            <person name="Macleod O."/>
            <person name="Voorheis P."/>
            <person name="Matthews J."/>
            <person name="Matthews K."/>
            <person name="Carrington M."/>
        </authorList>
    </citation>
    <scope>NUCLEOTIDE SEQUENCE [LARGE SCALE GENOMIC DNA]</scope>
    <source>
        <strain evidence="3">Edinburgh</strain>
    </source>
</reference>
<dbReference type="VEuPathDB" id="TriTrypDB:TM35_000083570"/>
<feature type="region of interest" description="Disordered" evidence="2">
    <location>
        <begin position="97"/>
        <end position="121"/>
    </location>
</feature>
<dbReference type="GeneID" id="39984002"/>
<name>A0A1X0P217_9TRYP</name>
<dbReference type="RefSeq" id="XP_028884625.1">
    <property type="nucleotide sequence ID" value="XM_029024222.1"/>
</dbReference>
<feature type="coiled-coil region" evidence="1">
    <location>
        <begin position="138"/>
        <end position="165"/>
    </location>
</feature>
<sequence>MNAPTVPVDPHFYDDEIDRMIKALHRKQKQQTVQSMRKRNNNNNPNNNNNNNNSNMGLEGNKSCKRYSPVRLFTSSLERKKGQEEKHKLLEKPLIMNSPSIQEKSQEEEEKETNLIIKREDTLTHSQRQSVDLFNHLNRENETTIHSLQRELRQARYENIHMREEMCQTLDIIRKCLDRLLIGNHHLNQHNPIIKEEEEEQYKEDKEDIYGSVSVDLPTISVRELTQINDIFLSSEETEVAQCLKDLIISCEKRYSDMRQRYDVNTAPPL</sequence>
<evidence type="ECO:0000313" key="4">
    <source>
        <dbReference type="Proteomes" id="UP000192257"/>
    </source>
</evidence>
<dbReference type="AlphaFoldDB" id="A0A1X0P217"/>
<protein>
    <submittedName>
        <fullName evidence="3">Uncharacterized protein</fullName>
    </submittedName>
</protein>